<dbReference type="EMBL" id="FR845719">
    <property type="protein sequence ID" value="CCA58181.1"/>
    <property type="molecule type" value="Genomic_DNA"/>
</dbReference>
<feature type="transmembrane region" description="Helical" evidence="7">
    <location>
        <begin position="546"/>
        <end position="566"/>
    </location>
</feature>
<feature type="transmembrane region" description="Helical" evidence="7">
    <location>
        <begin position="339"/>
        <end position="359"/>
    </location>
</feature>
<organism evidence="9 10">
    <name type="scientific">Streptomyces venezuelae (strain ATCC 10712 / CBS 650.69 / DSM 40230 / JCM 4526 / NBRC 13096 / PD 04745)</name>
    <dbReference type="NCBI Taxonomy" id="953739"/>
    <lineage>
        <taxon>Bacteria</taxon>
        <taxon>Bacillati</taxon>
        <taxon>Actinomycetota</taxon>
        <taxon>Actinomycetes</taxon>
        <taxon>Kitasatosporales</taxon>
        <taxon>Streptomycetaceae</taxon>
        <taxon>Streptomyces</taxon>
    </lineage>
</organism>
<dbReference type="GO" id="GO:0004222">
    <property type="term" value="F:metalloendopeptidase activity"/>
    <property type="evidence" value="ECO:0007669"/>
    <property type="project" value="InterPro"/>
</dbReference>
<accession>F2R2Q6</accession>
<sequence length="956" mass="99103">MSQVAGRGELDPRILPVGTTLRFALMVLAMIAASHHMLDVMLGAWAEDDARQACWFAAGLDPEGTVLEQLGVGRDAEAALQACLSASAPPRWWPVPLAMTVLLVSALALYLWLPRRAARRRRLLSPERLDPTGGLRLDLDRLVRRAGLRSVPDFAVDPGRLSAGAVVLGHARRRTVCLYAGLLVAREKDPAMFEAVVLHELAHIRNRDVELGYAVTALWRVFCVLVTLPFLLVYGGSLVAAEFGLFVGADAVFWPAQRAPMVRAVIGAVGLAVLVALARADTLRHRELHADADAVGLGADRRVWTGARDARGRTARGAGGLWAAHPTWSQRRRSLDDPLLLFSLAPLQVALLGAAAMTTGHQLGAVLDSTVATWLAAAPTALLLALAAWRSVAYAEHRGGAGSGGLRAGAALGAGLAVGDLLAGITGGTGWLPEHPWVLLVPVCGALAFTPWLVQCARLGWRSARGGTGRNAAAAGCAAAAVLVAVAGMTWWLGGGNLYAAGDSFGRHGVRRLLTEMFPGEWSAHGAELDWIAAVLPRLGVDGNSLVFVAAGAALWAVPALLWAVGPPGARAGLRRSLLHGLAGGALCTAGLLLVKAGLYGQRPGYGLRGQGFALLYVWWLTVAVWAGGVVTAVVTAVVGVVRRERLWLARALVAAGSAQALALAAQFLLGAVDGCLGPLRTMADGCHWVPAGSWPLLSVLAGPVLPALFGAAMAAALAGAVCTALLRRSRGRGAGGASERPVAADAGRPSARGRAGAAALALGCAAAVLLGPAALLSLPAGGGTSSALTFGRPPDARSERVRVFQIVMWFGVAGKADIAAVTDAYEDFSTEIDRLAGRAPDGSGGTVALDVPRMRSICSALDRATTTALGHLAVPDAGLGRPWRDALRRGQGAARACVALMDRSGEVRPAEADAVLAGLYEGYGETAAALRPLVERIGTDGPRYWPALFLDGKAG</sequence>
<keyword evidence="6" id="KW-0482">Metalloprotease</keyword>
<dbReference type="AlphaFoldDB" id="F2R2Q6"/>
<keyword evidence="5" id="KW-0862">Zinc</keyword>
<evidence type="ECO:0000256" key="6">
    <source>
        <dbReference type="ARBA" id="ARBA00023049"/>
    </source>
</evidence>
<evidence type="ECO:0000313" key="9">
    <source>
        <dbReference type="EMBL" id="CCA58181.1"/>
    </source>
</evidence>
<keyword evidence="7" id="KW-0472">Membrane</keyword>
<feature type="transmembrane region" description="Helical" evidence="7">
    <location>
        <begin position="21"/>
        <end position="38"/>
    </location>
</feature>
<feature type="transmembrane region" description="Helical" evidence="7">
    <location>
        <begin position="473"/>
        <end position="494"/>
    </location>
</feature>
<feature type="transmembrane region" description="Helical" evidence="7">
    <location>
        <begin position="758"/>
        <end position="779"/>
    </location>
</feature>
<evidence type="ECO:0000259" key="8">
    <source>
        <dbReference type="Pfam" id="PF01435"/>
    </source>
</evidence>
<dbReference type="Pfam" id="PF01435">
    <property type="entry name" value="Peptidase_M48"/>
    <property type="match status" value="1"/>
</dbReference>
<evidence type="ECO:0000256" key="2">
    <source>
        <dbReference type="ARBA" id="ARBA00022670"/>
    </source>
</evidence>
<dbReference type="InterPro" id="IPR001915">
    <property type="entry name" value="Peptidase_M48"/>
</dbReference>
<keyword evidence="4" id="KW-0378">Hydrolase</keyword>
<evidence type="ECO:0000256" key="1">
    <source>
        <dbReference type="ARBA" id="ARBA00001947"/>
    </source>
</evidence>
<feature type="transmembrane region" description="Helical" evidence="7">
    <location>
        <begin position="578"/>
        <end position="597"/>
    </location>
</feature>
<feature type="transmembrane region" description="Helical" evidence="7">
    <location>
        <begin position="261"/>
        <end position="278"/>
    </location>
</feature>
<dbReference type="GO" id="GO:0006508">
    <property type="term" value="P:proteolysis"/>
    <property type="evidence" value="ECO:0007669"/>
    <property type="project" value="UniProtKB-KW"/>
</dbReference>
<keyword evidence="7" id="KW-0812">Transmembrane</keyword>
<proteinExistence type="predicted"/>
<dbReference type="STRING" id="953739.SVEN_4895"/>
<dbReference type="Gene3D" id="3.30.2010.10">
    <property type="entry name" value="Metalloproteases ('zincins'), catalytic domain"/>
    <property type="match status" value="1"/>
</dbReference>
<evidence type="ECO:0000256" key="5">
    <source>
        <dbReference type="ARBA" id="ARBA00022833"/>
    </source>
</evidence>
<feature type="transmembrane region" description="Helical" evidence="7">
    <location>
        <begin position="371"/>
        <end position="389"/>
    </location>
</feature>
<evidence type="ECO:0000256" key="4">
    <source>
        <dbReference type="ARBA" id="ARBA00022801"/>
    </source>
</evidence>
<evidence type="ECO:0000256" key="3">
    <source>
        <dbReference type="ARBA" id="ARBA00022723"/>
    </source>
</evidence>
<dbReference type="Proteomes" id="UP000006854">
    <property type="component" value="Chromosome"/>
</dbReference>
<gene>
    <name evidence="9" type="ordered locus">SVEN_4895</name>
</gene>
<feature type="domain" description="Peptidase M48" evidence="8">
    <location>
        <begin position="140"/>
        <end position="337"/>
    </location>
</feature>
<keyword evidence="10" id="KW-1185">Reference proteome</keyword>
<protein>
    <recommendedName>
        <fullName evidence="8">Peptidase M48 domain-containing protein</fullName>
    </recommendedName>
</protein>
<feature type="transmembrane region" description="Helical" evidence="7">
    <location>
        <begin position="92"/>
        <end position="113"/>
    </location>
</feature>
<evidence type="ECO:0000313" key="10">
    <source>
        <dbReference type="Proteomes" id="UP000006854"/>
    </source>
</evidence>
<name>F2R2Q6_STRVP</name>
<feature type="transmembrane region" description="Helical" evidence="7">
    <location>
        <begin position="437"/>
        <end position="461"/>
    </location>
</feature>
<keyword evidence="7" id="KW-1133">Transmembrane helix</keyword>
<dbReference type="KEGG" id="sve:SVEN_4895"/>
<evidence type="ECO:0000256" key="7">
    <source>
        <dbReference type="SAM" id="Phobius"/>
    </source>
</evidence>
<dbReference type="CDD" id="cd07329">
    <property type="entry name" value="M56_like"/>
    <property type="match status" value="1"/>
</dbReference>
<feature type="transmembrane region" description="Helical" evidence="7">
    <location>
        <begin position="617"/>
        <end position="641"/>
    </location>
</feature>
<feature type="transmembrane region" description="Helical" evidence="7">
    <location>
        <begin position="217"/>
        <end position="241"/>
    </location>
</feature>
<dbReference type="eggNOG" id="COG0501">
    <property type="taxonomic scope" value="Bacteria"/>
</dbReference>
<feature type="transmembrane region" description="Helical" evidence="7">
    <location>
        <begin position="410"/>
        <end position="431"/>
    </location>
</feature>
<dbReference type="HOGENOM" id="CLU_314210_0_0_11"/>
<reference evidence="9 10" key="1">
    <citation type="journal article" date="2011" name="BMC Genomics">
        <title>Genome-wide analysis of the role of GlnR in Streptomyces venezuelae provides new insights into global nitrogen regulation in actinomycetes.</title>
        <authorList>
            <person name="Pullan S.T."/>
            <person name="Bibb M.J."/>
            <person name="Merrick M."/>
        </authorList>
    </citation>
    <scope>NUCLEOTIDE SEQUENCE [LARGE SCALE GENOMIC DNA]</scope>
    <source>
        <strain evidence="9">ATCC 10712</strain>
    </source>
</reference>
<keyword evidence="2" id="KW-0645">Protease</keyword>
<dbReference type="PATRIC" id="fig|953739.5.peg.7406"/>
<feature type="transmembrane region" description="Helical" evidence="7">
    <location>
        <begin position="648"/>
        <end position="670"/>
    </location>
</feature>
<feature type="transmembrane region" description="Helical" evidence="7">
    <location>
        <begin position="705"/>
        <end position="727"/>
    </location>
</feature>
<keyword evidence="3" id="KW-0479">Metal-binding</keyword>
<comment type="cofactor">
    <cofactor evidence="1">
        <name>Zn(2+)</name>
        <dbReference type="ChEBI" id="CHEBI:29105"/>
    </cofactor>
</comment>
<dbReference type="GO" id="GO:0046872">
    <property type="term" value="F:metal ion binding"/>
    <property type="evidence" value="ECO:0007669"/>
    <property type="project" value="UniProtKB-KW"/>
</dbReference>